<evidence type="ECO:0000313" key="2">
    <source>
        <dbReference type="EMBL" id="KKL65504.1"/>
    </source>
</evidence>
<gene>
    <name evidence="2" type="ORF">LCGC14_2154340</name>
</gene>
<dbReference type="AlphaFoldDB" id="A0A0F9DUU2"/>
<name>A0A0F9DUU2_9ZZZZ</name>
<feature type="coiled-coil region" evidence="1">
    <location>
        <begin position="20"/>
        <end position="50"/>
    </location>
</feature>
<evidence type="ECO:0000256" key="1">
    <source>
        <dbReference type="SAM" id="Coils"/>
    </source>
</evidence>
<proteinExistence type="predicted"/>
<sequence>MAQPTQTAQPTQIVQRTQIQHQLTLTRAQLQEAAQQLEQLTERHDLLEQQVIAQLGALEGFDLGYNCAQAEAAAVEVEEKRARKPKEEGPK</sequence>
<protein>
    <submittedName>
        <fullName evidence="2">Uncharacterized protein</fullName>
    </submittedName>
</protein>
<dbReference type="EMBL" id="LAZR01027510">
    <property type="protein sequence ID" value="KKL65504.1"/>
    <property type="molecule type" value="Genomic_DNA"/>
</dbReference>
<comment type="caution">
    <text evidence="2">The sequence shown here is derived from an EMBL/GenBank/DDBJ whole genome shotgun (WGS) entry which is preliminary data.</text>
</comment>
<reference evidence="2" key="1">
    <citation type="journal article" date="2015" name="Nature">
        <title>Complex archaea that bridge the gap between prokaryotes and eukaryotes.</title>
        <authorList>
            <person name="Spang A."/>
            <person name="Saw J.H."/>
            <person name="Jorgensen S.L."/>
            <person name="Zaremba-Niedzwiedzka K."/>
            <person name="Martijn J."/>
            <person name="Lind A.E."/>
            <person name="van Eijk R."/>
            <person name="Schleper C."/>
            <person name="Guy L."/>
            <person name="Ettema T.J."/>
        </authorList>
    </citation>
    <scope>NUCLEOTIDE SEQUENCE</scope>
</reference>
<keyword evidence="1" id="KW-0175">Coiled coil</keyword>
<accession>A0A0F9DUU2</accession>
<organism evidence="2">
    <name type="scientific">marine sediment metagenome</name>
    <dbReference type="NCBI Taxonomy" id="412755"/>
    <lineage>
        <taxon>unclassified sequences</taxon>
        <taxon>metagenomes</taxon>
        <taxon>ecological metagenomes</taxon>
    </lineage>
</organism>